<dbReference type="Proteomes" id="UP000230683">
    <property type="component" value="Unassembled WGS sequence"/>
</dbReference>
<dbReference type="EMBL" id="PFWY01000002">
    <property type="protein sequence ID" value="PJA41483.1"/>
    <property type="molecule type" value="Genomic_DNA"/>
</dbReference>
<accession>A0A2M7X5P9</accession>
<comment type="caution">
    <text evidence="1">The sequence shown here is derived from an EMBL/GenBank/DDBJ whole genome shotgun (WGS) entry which is preliminary data.</text>
</comment>
<dbReference type="InterPro" id="IPR024078">
    <property type="entry name" value="LmbE-like_dom_sf"/>
</dbReference>
<dbReference type="InterPro" id="IPR003737">
    <property type="entry name" value="GlcNAc_PI_deacetylase-related"/>
</dbReference>
<dbReference type="PANTHER" id="PTHR12993:SF11">
    <property type="entry name" value="N-ACETYLGLUCOSAMINYL-PHOSPHATIDYLINOSITOL DE-N-ACETYLASE"/>
    <property type="match status" value="1"/>
</dbReference>
<evidence type="ECO:0000313" key="1">
    <source>
        <dbReference type="EMBL" id="PJA41483.1"/>
    </source>
</evidence>
<evidence type="ECO:0008006" key="3">
    <source>
        <dbReference type="Google" id="ProtNLM"/>
    </source>
</evidence>
<dbReference type="PANTHER" id="PTHR12993">
    <property type="entry name" value="N-ACETYLGLUCOSAMINYL-PHOSPHATIDYLINOSITOL DE-N-ACETYLASE-RELATED"/>
    <property type="match status" value="1"/>
</dbReference>
<protein>
    <recommendedName>
        <fullName evidence="3">PIG-L family deacetylase</fullName>
    </recommendedName>
</protein>
<name>A0A2M7X5P9_UNCKA</name>
<gene>
    <name evidence="1" type="ORF">CO178_00025</name>
</gene>
<proteinExistence type="predicted"/>
<dbReference type="SUPFAM" id="SSF102588">
    <property type="entry name" value="LmbE-like"/>
    <property type="match status" value="1"/>
</dbReference>
<dbReference type="Gene3D" id="3.40.50.10320">
    <property type="entry name" value="LmbE-like"/>
    <property type="match status" value="1"/>
</dbReference>
<organism evidence="1 2">
    <name type="scientific">candidate division WWE3 bacterium CG_4_9_14_3_um_filter_34_6</name>
    <dbReference type="NCBI Taxonomy" id="1975079"/>
    <lineage>
        <taxon>Bacteria</taxon>
        <taxon>Katanobacteria</taxon>
    </lineage>
</organism>
<dbReference type="GO" id="GO:0016811">
    <property type="term" value="F:hydrolase activity, acting on carbon-nitrogen (but not peptide) bonds, in linear amides"/>
    <property type="evidence" value="ECO:0007669"/>
    <property type="project" value="TreeGrafter"/>
</dbReference>
<dbReference type="AlphaFoldDB" id="A0A2M7X5P9"/>
<reference evidence="2" key="1">
    <citation type="submission" date="2017-09" db="EMBL/GenBank/DDBJ databases">
        <title>Depth-based differentiation of microbial function through sediment-hosted aquifers and enrichment of novel symbionts in the deep terrestrial subsurface.</title>
        <authorList>
            <person name="Probst A.J."/>
            <person name="Ladd B."/>
            <person name="Jarett J.K."/>
            <person name="Geller-Mcgrath D.E."/>
            <person name="Sieber C.M.K."/>
            <person name="Emerson J.B."/>
            <person name="Anantharaman K."/>
            <person name="Thomas B.C."/>
            <person name="Malmstrom R."/>
            <person name="Stieglmeier M."/>
            <person name="Klingl A."/>
            <person name="Woyke T."/>
            <person name="Ryan C.M."/>
            <person name="Banfield J.F."/>
        </authorList>
    </citation>
    <scope>NUCLEOTIDE SEQUENCE [LARGE SCALE GENOMIC DNA]</scope>
</reference>
<dbReference type="Pfam" id="PF02585">
    <property type="entry name" value="PIG-L"/>
    <property type="match status" value="1"/>
</dbReference>
<evidence type="ECO:0000313" key="2">
    <source>
        <dbReference type="Proteomes" id="UP000230683"/>
    </source>
</evidence>
<sequence>MNMSQTIIIITAHPDDAELGMGMRIARHVKNGDKVILVVATGGEYTENSKSRYDENKKSSQILGITKEYFLTYTCGNLSSDITKFRTELEEIIRKENPDIAYTLFPNDIHIDHMVVSKQTKIAARSIPTLIYFRVVNSYNFMPNFYFFGDKSLFETKVKAIKCYKDEVKRKGAVNLKLIKLNSSSEYYHHFHHSSINKIRKNLGINDNDNLYCEMFYIERLSLL</sequence>